<gene>
    <name evidence="5" type="ORF">GT409_10865</name>
</gene>
<sequence length="597" mass="67141">MMKKLFLVLCLSASAFAESSRWWPEQAMPKGLVTVETSDMKPVMEPCGKSVTSLNMGPEHMMVQSLAGLAAQAVNDGRGDEMVYVNLWDNTDYNLWRTRVLEYPGIEDRGVSKPWKLVERYARLGIVKGYILYSWDFSEGDITTRRDNSDESCNVATTLAGLLGGIIVSEGQEAQAKAFGLTCLADVRDKTEQWVFDTYRSELNSKSVLLQDPAVPNNRAIAVAHRMMTMYGLEEPTDQVFQWLEKPGLVFGWNDGRKEGESVSQLSRQGHIIVPSNWALNLPVLSLLRTDEPQQPFHRFDPKTIDFSDHSPAVAFYMSDGDNVQWMLGGFAHHPFYWGSRLNGAYPLGWGMPFADLMQVGVEPYRYLQETQPQNTSVVLMPGYFFPDALGDDLPKEQRLALLKQHSARIEHYLKAAGTGLFSFISMNYDSPAALEAYAMFAENIPSLTGMMVIDYSPYEEGNGQIFWMKNANGIDIPVVSAKYALWANQNHEHSGTPVKVARLINEESAAATEPFYAWTIIHAWSGFYENWAADEDEESGAFGRDGTQAGVAPAYWCVKRLNPSVRVVTPDELIWRIRMAYRPEQTKSVLKLHTDN</sequence>
<feature type="domain" description="GxGYxYP putative glycoside hydrolase C-terminal" evidence="2">
    <location>
        <begin position="314"/>
        <end position="526"/>
    </location>
</feature>
<evidence type="ECO:0000256" key="1">
    <source>
        <dbReference type="SAM" id="SignalP"/>
    </source>
</evidence>
<feature type="signal peptide" evidence="1">
    <location>
        <begin position="1"/>
        <end position="17"/>
    </location>
</feature>
<dbReference type="Pfam" id="PF20958">
    <property type="entry name" value="GxGYxYP_N_3rd"/>
    <property type="match status" value="1"/>
</dbReference>
<dbReference type="KEGG" id="taer:GT409_10865"/>
<dbReference type="PANTHER" id="PTHR37321">
    <property type="entry name" value="EXPORTED PROTEIN-RELATED"/>
    <property type="match status" value="1"/>
</dbReference>
<name>A0A6P1M5S0_9BACT</name>
<dbReference type="InterPro" id="IPR038410">
    <property type="entry name" value="GxGYxYP_C_sf"/>
</dbReference>
<organism evidence="5 6">
    <name type="scientific">Tichowtungia aerotolerans</name>
    <dbReference type="NCBI Taxonomy" id="2697043"/>
    <lineage>
        <taxon>Bacteria</taxon>
        <taxon>Pseudomonadati</taxon>
        <taxon>Kiritimatiellota</taxon>
        <taxon>Tichowtungiia</taxon>
        <taxon>Tichowtungiales</taxon>
        <taxon>Tichowtungiaceae</taxon>
        <taxon>Tichowtungia</taxon>
    </lineage>
</organism>
<feature type="domain" description="GxGYxYP putative glycoside hydrolase third N-terminal" evidence="4">
    <location>
        <begin position="237"/>
        <end position="286"/>
    </location>
</feature>
<protein>
    <submittedName>
        <fullName evidence="5">Uncharacterized protein</fullName>
    </submittedName>
</protein>
<keyword evidence="1" id="KW-0732">Signal</keyword>
<evidence type="ECO:0000259" key="3">
    <source>
        <dbReference type="Pfam" id="PF20957"/>
    </source>
</evidence>
<dbReference type="InterPro" id="IPR048309">
    <property type="entry name" value="GxGYxYP_N_3rd"/>
</dbReference>
<dbReference type="InterPro" id="IPR048310">
    <property type="entry name" value="GxGYxYP_N_2nd"/>
</dbReference>
<dbReference type="Gene3D" id="3.20.20.490">
    <property type="entry name" value="GxGYxYP glycoside hydrolase, C-terminal domain"/>
    <property type="match status" value="1"/>
</dbReference>
<dbReference type="AlphaFoldDB" id="A0A6P1M5S0"/>
<feature type="domain" description="GxGYxYP putative glycoside hydrolase second N-terminal" evidence="3">
    <location>
        <begin position="128"/>
        <end position="202"/>
    </location>
</feature>
<evidence type="ECO:0000313" key="5">
    <source>
        <dbReference type="EMBL" id="QHI69930.1"/>
    </source>
</evidence>
<dbReference type="Proteomes" id="UP000464954">
    <property type="component" value="Chromosome"/>
</dbReference>
<evidence type="ECO:0000313" key="6">
    <source>
        <dbReference type="Proteomes" id="UP000464954"/>
    </source>
</evidence>
<dbReference type="RefSeq" id="WP_160629111.1">
    <property type="nucleotide sequence ID" value="NZ_CP047593.1"/>
</dbReference>
<dbReference type="PANTHER" id="PTHR37321:SF1">
    <property type="entry name" value="EXPORTED PROTEIN"/>
    <property type="match status" value="1"/>
</dbReference>
<proteinExistence type="predicted"/>
<dbReference type="EMBL" id="CP047593">
    <property type="protein sequence ID" value="QHI69930.1"/>
    <property type="molecule type" value="Genomic_DNA"/>
</dbReference>
<accession>A0A6P1M5S0</accession>
<dbReference type="InterPro" id="IPR025832">
    <property type="entry name" value="GxGYxYP_C"/>
</dbReference>
<dbReference type="Pfam" id="PF14323">
    <property type="entry name" value="GxGYxYP_C"/>
    <property type="match status" value="1"/>
</dbReference>
<reference evidence="5 6" key="1">
    <citation type="submission" date="2020-01" db="EMBL/GenBank/DDBJ databases">
        <title>Ponticoccus aerotolerans gen. nov., sp. nov., an anaerobic bacterium and proposal of Ponticoccusceae fam. nov., Ponticoccusles ord. nov. and Ponticoccuse classis nov. in the phylum Kiritimatiellaeota.</title>
        <authorList>
            <person name="Zhou L.Y."/>
            <person name="Du Z.J."/>
        </authorList>
    </citation>
    <scope>NUCLEOTIDE SEQUENCE [LARGE SCALE GENOMIC DNA]</scope>
    <source>
        <strain evidence="5 6">S-5007</strain>
    </source>
</reference>
<dbReference type="Pfam" id="PF20957">
    <property type="entry name" value="GxGYxYP_N_2nd"/>
    <property type="match status" value="1"/>
</dbReference>
<evidence type="ECO:0000259" key="2">
    <source>
        <dbReference type="Pfam" id="PF14323"/>
    </source>
</evidence>
<evidence type="ECO:0000259" key="4">
    <source>
        <dbReference type="Pfam" id="PF20958"/>
    </source>
</evidence>
<keyword evidence="6" id="KW-1185">Reference proteome</keyword>
<feature type="chain" id="PRO_5027019273" evidence="1">
    <location>
        <begin position="18"/>
        <end position="597"/>
    </location>
</feature>